<dbReference type="Proteomes" id="UP001154114">
    <property type="component" value="Chromosome 7"/>
</dbReference>
<gene>
    <name evidence="2" type="ORF">CINC_LOCUS11826</name>
</gene>
<proteinExistence type="predicted"/>
<feature type="chain" id="PRO_5040432263" evidence="1">
    <location>
        <begin position="19"/>
        <end position="159"/>
    </location>
</feature>
<dbReference type="AlphaFoldDB" id="A0A9N8KR92"/>
<evidence type="ECO:0000313" key="3">
    <source>
        <dbReference type="Proteomes" id="UP001154114"/>
    </source>
</evidence>
<dbReference type="EMBL" id="LR824010">
    <property type="protein sequence ID" value="CAD0197545.1"/>
    <property type="molecule type" value="Genomic_DNA"/>
</dbReference>
<name>A0A9N8KR92_CHRIL</name>
<feature type="signal peptide" evidence="1">
    <location>
        <begin position="1"/>
        <end position="18"/>
    </location>
</feature>
<keyword evidence="1" id="KW-0732">Signal</keyword>
<organism evidence="2 3">
    <name type="scientific">Chrysodeixis includens</name>
    <name type="common">Soybean looper</name>
    <name type="synonym">Pseudoplusia includens</name>
    <dbReference type="NCBI Taxonomy" id="689277"/>
    <lineage>
        <taxon>Eukaryota</taxon>
        <taxon>Metazoa</taxon>
        <taxon>Ecdysozoa</taxon>
        <taxon>Arthropoda</taxon>
        <taxon>Hexapoda</taxon>
        <taxon>Insecta</taxon>
        <taxon>Pterygota</taxon>
        <taxon>Neoptera</taxon>
        <taxon>Endopterygota</taxon>
        <taxon>Lepidoptera</taxon>
        <taxon>Glossata</taxon>
        <taxon>Ditrysia</taxon>
        <taxon>Noctuoidea</taxon>
        <taxon>Noctuidae</taxon>
        <taxon>Plusiinae</taxon>
        <taxon>Chrysodeixis</taxon>
    </lineage>
</organism>
<keyword evidence="3" id="KW-1185">Reference proteome</keyword>
<evidence type="ECO:0000313" key="2">
    <source>
        <dbReference type="EMBL" id="CAD0197545.1"/>
    </source>
</evidence>
<dbReference type="OrthoDB" id="7416548at2759"/>
<reference evidence="2" key="1">
    <citation type="submission" date="2021-12" db="EMBL/GenBank/DDBJ databases">
        <authorList>
            <person name="King R."/>
        </authorList>
    </citation>
    <scope>NUCLEOTIDE SEQUENCE</scope>
</reference>
<evidence type="ECO:0000256" key="1">
    <source>
        <dbReference type="SAM" id="SignalP"/>
    </source>
</evidence>
<accession>A0A9N8KR92</accession>
<sequence length="159" mass="17616">MQLLLLCVCASALGGAQGDYGVYAHEYSREYEPYMYAAFPLHAPLPVLRVLSPAPLAPRDRRYAPSVQHPVYARAPYREPEYTSAEYEAAYEPAAAGARQAARYAAAAPDEPAILYARPTPLGGYTYHRAPHRAAAKRAPAADAPYIIRVHKYRIVKER</sequence>
<protein>
    <submittedName>
        <fullName evidence="2">Uncharacterized protein</fullName>
    </submittedName>
</protein>